<comment type="caution">
    <text evidence="1">The sequence shown here is derived from an EMBL/GenBank/DDBJ whole genome shotgun (WGS) entry which is preliminary data.</text>
</comment>
<dbReference type="Proteomes" id="UP000317938">
    <property type="component" value="Unassembled WGS sequence"/>
</dbReference>
<organism evidence="1 2">
    <name type="scientific">Pseudoalteromonas neustonica</name>
    <dbReference type="NCBI Taxonomy" id="1840331"/>
    <lineage>
        <taxon>Bacteria</taxon>
        <taxon>Pseudomonadati</taxon>
        <taxon>Pseudomonadota</taxon>
        <taxon>Gammaproteobacteria</taxon>
        <taxon>Alteromonadales</taxon>
        <taxon>Pseudoalteromonadaceae</taxon>
        <taxon>Pseudoalteromonas</taxon>
    </lineage>
</organism>
<dbReference type="RefSeq" id="WP_145234736.1">
    <property type="nucleotide sequence ID" value="NZ_VNFF01000004.1"/>
</dbReference>
<evidence type="ECO:0000313" key="2">
    <source>
        <dbReference type="Proteomes" id="UP000317938"/>
    </source>
</evidence>
<protein>
    <recommendedName>
        <fullName evidence="3">Cysteine-rich CWC family protein</fullName>
    </recommendedName>
</protein>
<dbReference type="InterPro" id="IPR040807">
    <property type="entry name" value="DUF5522"/>
</dbReference>
<name>A0ABY3FHH6_9GAMM</name>
<reference evidence="1 2" key="1">
    <citation type="submission" date="2019-07" db="EMBL/GenBank/DDBJ databases">
        <title>Diversity of Bacteria from Kongsfjorden, Arctic.</title>
        <authorList>
            <person name="Yu Y."/>
        </authorList>
    </citation>
    <scope>NUCLEOTIDE SEQUENCE [LARGE SCALE GENOMIC DNA]</scope>
    <source>
        <strain evidence="1 2">SM1927</strain>
    </source>
</reference>
<gene>
    <name evidence="1" type="ORF">FQP85_04825</name>
</gene>
<dbReference type="EMBL" id="VNFF01000004">
    <property type="protein sequence ID" value="TVU84976.1"/>
    <property type="molecule type" value="Genomic_DNA"/>
</dbReference>
<evidence type="ECO:0008006" key="3">
    <source>
        <dbReference type="Google" id="ProtNLM"/>
    </source>
</evidence>
<proteinExistence type="predicted"/>
<dbReference type="Pfam" id="PF17653">
    <property type="entry name" value="DUF5522"/>
    <property type="match status" value="1"/>
</dbReference>
<keyword evidence="2" id="KW-1185">Reference proteome</keyword>
<sequence>MTILACSQCQATLNCNVDDINACWCNELPAILPLDSTTTSCLCRDCTLTKINLFLNALYQQPLKNQLSFAASFSSHNPLIENLDYTMQNNYMVFSRWFFLKRGTCCKNNCKNCPFKNTKLTSDAK</sequence>
<evidence type="ECO:0000313" key="1">
    <source>
        <dbReference type="EMBL" id="TVU84976.1"/>
    </source>
</evidence>
<accession>A0ABY3FHH6</accession>